<dbReference type="AlphaFoldDB" id="A0A1G1ZK43"/>
<evidence type="ECO:0000256" key="4">
    <source>
        <dbReference type="HAMAP-Rule" id="MF_01366"/>
    </source>
</evidence>
<dbReference type="GO" id="GO:0003729">
    <property type="term" value="F:mRNA binding"/>
    <property type="evidence" value="ECO:0007669"/>
    <property type="project" value="TreeGrafter"/>
</dbReference>
<dbReference type="PANTHER" id="PTHR11545:SF2">
    <property type="entry name" value="LARGE RIBOSOMAL SUBUNIT PROTEIN UL13M"/>
    <property type="match status" value="1"/>
</dbReference>
<dbReference type="Pfam" id="PF00572">
    <property type="entry name" value="Ribosomal_L13"/>
    <property type="match status" value="1"/>
</dbReference>
<evidence type="ECO:0000256" key="2">
    <source>
        <dbReference type="ARBA" id="ARBA00022980"/>
    </source>
</evidence>
<comment type="similarity">
    <text evidence="1 4">Belongs to the universal ribosomal protein uL13 family.</text>
</comment>
<reference evidence="5 6" key="1">
    <citation type="journal article" date="2016" name="Nat. Commun.">
        <title>Thousands of microbial genomes shed light on interconnected biogeochemical processes in an aquifer system.</title>
        <authorList>
            <person name="Anantharaman K."/>
            <person name="Brown C.T."/>
            <person name="Hug L.A."/>
            <person name="Sharon I."/>
            <person name="Castelle C.J."/>
            <person name="Probst A.J."/>
            <person name="Thomas B.C."/>
            <person name="Singh A."/>
            <person name="Wilkins M.J."/>
            <person name="Karaoz U."/>
            <person name="Brodie E.L."/>
            <person name="Williams K.H."/>
            <person name="Hubbard S.S."/>
            <person name="Banfield J.F."/>
        </authorList>
    </citation>
    <scope>NUCLEOTIDE SEQUENCE [LARGE SCALE GENOMIC DNA]</scope>
</reference>
<dbReference type="HAMAP" id="MF_01366">
    <property type="entry name" value="Ribosomal_uL13"/>
    <property type="match status" value="1"/>
</dbReference>
<dbReference type="GO" id="GO:0017148">
    <property type="term" value="P:negative regulation of translation"/>
    <property type="evidence" value="ECO:0007669"/>
    <property type="project" value="TreeGrafter"/>
</dbReference>
<dbReference type="InterPro" id="IPR005823">
    <property type="entry name" value="Ribosomal_uL13_bac-type"/>
</dbReference>
<evidence type="ECO:0000256" key="1">
    <source>
        <dbReference type="ARBA" id="ARBA00006227"/>
    </source>
</evidence>
<evidence type="ECO:0000313" key="6">
    <source>
        <dbReference type="Proteomes" id="UP000178517"/>
    </source>
</evidence>
<gene>
    <name evidence="4" type="primary">rplM</name>
    <name evidence="5" type="ORF">A3A04_01340</name>
</gene>
<evidence type="ECO:0000256" key="3">
    <source>
        <dbReference type="ARBA" id="ARBA00023274"/>
    </source>
</evidence>
<comment type="caution">
    <text evidence="5">The sequence shown here is derived from an EMBL/GenBank/DDBJ whole genome shotgun (WGS) entry which is preliminary data.</text>
</comment>
<dbReference type="PANTHER" id="PTHR11545">
    <property type="entry name" value="RIBOSOMAL PROTEIN L13"/>
    <property type="match status" value="1"/>
</dbReference>
<dbReference type="GO" id="GO:0003735">
    <property type="term" value="F:structural constituent of ribosome"/>
    <property type="evidence" value="ECO:0007669"/>
    <property type="project" value="InterPro"/>
</dbReference>
<dbReference type="Proteomes" id="UP000178517">
    <property type="component" value="Unassembled WGS sequence"/>
</dbReference>
<comment type="subunit">
    <text evidence="4">Part of the 50S ribosomal subunit.</text>
</comment>
<dbReference type="InterPro" id="IPR005822">
    <property type="entry name" value="Ribosomal_uL13"/>
</dbReference>
<dbReference type="STRING" id="1798406.A3A04_01340"/>
<dbReference type="GO" id="GO:0005840">
    <property type="term" value="C:ribosome"/>
    <property type="evidence" value="ECO:0007669"/>
    <property type="project" value="UniProtKB-KW"/>
</dbReference>
<dbReference type="GO" id="GO:1990904">
    <property type="term" value="C:ribonucleoprotein complex"/>
    <property type="evidence" value="ECO:0007669"/>
    <property type="project" value="UniProtKB-KW"/>
</dbReference>
<sequence length="113" mass="13232">MEHIIDVKNKYLGRVATEIAEILQGKKHPVYDPKNEGTDRVVVKNVVGIKVSGRKTKQKIYYRHTGYMGHLKTLSYEQMKEKDSALALRHAVRGMLPKNFLRDRRMKRLIIER</sequence>
<accession>A0A1G1ZK43</accession>
<evidence type="ECO:0000313" key="5">
    <source>
        <dbReference type="EMBL" id="OGY64993.1"/>
    </source>
</evidence>
<comment type="function">
    <text evidence="4">This protein is one of the early assembly proteins of the 50S ribosomal subunit, although it is not seen to bind rRNA by itself. It is important during the early stages of 50S assembly.</text>
</comment>
<dbReference type="EMBL" id="MHJI01000027">
    <property type="protein sequence ID" value="OGY64993.1"/>
    <property type="molecule type" value="Genomic_DNA"/>
</dbReference>
<dbReference type="Gene3D" id="3.90.1180.10">
    <property type="entry name" value="Ribosomal protein L13"/>
    <property type="match status" value="1"/>
</dbReference>
<dbReference type="GO" id="GO:0006412">
    <property type="term" value="P:translation"/>
    <property type="evidence" value="ECO:0007669"/>
    <property type="project" value="UniProtKB-UniRule"/>
</dbReference>
<dbReference type="CDD" id="cd00392">
    <property type="entry name" value="Ribosomal_L13"/>
    <property type="match status" value="1"/>
</dbReference>
<protein>
    <recommendedName>
        <fullName evidence="4">Large ribosomal subunit protein uL13</fullName>
    </recommendedName>
</protein>
<proteinExistence type="inferred from homology"/>
<name>A0A1G1ZK43_9BACT</name>
<dbReference type="SUPFAM" id="SSF52161">
    <property type="entry name" value="Ribosomal protein L13"/>
    <property type="match status" value="1"/>
</dbReference>
<dbReference type="NCBIfam" id="TIGR01066">
    <property type="entry name" value="rplM_bact"/>
    <property type="match status" value="1"/>
</dbReference>
<keyword evidence="3 4" id="KW-0687">Ribonucleoprotein</keyword>
<dbReference type="InterPro" id="IPR036899">
    <property type="entry name" value="Ribosomal_uL13_sf"/>
</dbReference>
<dbReference type="PIRSF" id="PIRSF002181">
    <property type="entry name" value="Ribosomal_L13"/>
    <property type="match status" value="1"/>
</dbReference>
<organism evidence="5 6">
    <name type="scientific">Candidatus Harrisonbacteria bacterium RIFCSPLOWO2_01_FULL_40_28</name>
    <dbReference type="NCBI Taxonomy" id="1798406"/>
    <lineage>
        <taxon>Bacteria</taxon>
        <taxon>Candidatus Harrisoniibacteriota</taxon>
    </lineage>
</organism>
<keyword evidence="2 4" id="KW-0689">Ribosomal protein</keyword>